<evidence type="ECO:0000256" key="1">
    <source>
        <dbReference type="SAM" id="Phobius"/>
    </source>
</evidence>
<evidence type="ECO:0000313" key="3">
    <source>
        <dbReference type="Proteomes" id="UP000051934"/>
    </source>
</evidence>
<keyword evidence="1" id="KW-0472">Membrane</keyword>
<dbReference type="AlphaFoldDB" id="A0A0R2RUT9"/>
<keyword evidence="1" id="KW-0812">Transmembrane</keyword>
<proteinExistence type="predicted"/>
<feature type="transmembrane region" description="Helical" evidence="1">
    <location>
        <begin position="12"/>
        <end position="34"/>
    </location>
</feature>
<name>A0A0R2RUT9_9GAMM</name>
<comment type="caution">
    <text evidence="2">The sequence shown here is derived from an EMBL/GenBank/DDBJ whole genome shotgun (WGS) entry which is preliminary data.</text>
</comment>
<organism evidence="2 3">
    <name type="scientific">OM182 bacterium BACL3 MAG-120507-bin80</name>
    <dbReference type="NCBI Taxonomy" id="1655577"/>
    <lineage>
        <taxon>Bacteria</taxon>
        <taxon>Pseudomonadati</taxon>
        <taxon>Pseudomonadota</taxon>
        <taxon>Gammaproteobacteria</taxon>
        <taxon>OMG group</taxon>
        <taxon>OM182 clade</taxon>
    </lineage>
</organism>
<accession>A0A0R2RUT9</accession>
<dbReference type="EMBL" id="LIBB01000654">
    <property type="protein sequence ID" value="KRO66361.1"/>
    <property type="molecule type" value="Genomic_DNA"/>
</dbReference>
<protein>
    <submittedName>
        <fullName evidence="2">Uncharacterized protein</fullName>
    </submittedName>
</protein>
<reference evidence="2 3" key="1">
    <citation type="submission" date="2015-10" db="EMBL/GenBank/DDBJ databases">
        <title>Metagenome-Assembled Genomes uncover a global brackish microbiome.</title>
        <authorList>
            <person name="Hugerth L.W."/>
            <person name="Larsson J."/>
            <person name="Alneberg J."/>
            <person name="Lindh M.V."/>
            <person name="Legrand C."/>
            <person name="Pinhassi J."/>
            <person name="Andersson A.F."/>
        </authorList>
    </citation>
    <scope>NUCLEOTIDE SEQUENCE [LARGE SCALE GENOMIC DNA]</scope>
    <source>
        <strain evidence="2">BACL4 MAG-120507-bin80</strain>
    </source>
</reference>
<dbReference type="Proteomes" id="UP000051934">
    <property type="component" value="Unassembled WGS sequence"/>
</dbReference>
<gene>
    <name evidence="2" type="ORF">ABR69_11375</name>
</gene>
<keyword evidence="1" id="KW-1133">Transmembrane helix</keyword>
<evidence type="ECO:0000313" key="2">
    <source>
        <dbReference type="EMBL" id="KRO66361.1"/>
    </source>
</evidence>
<sequence length="158" mass="17474">MTSPLRFFKTSFALRLCAIITLTLILALFAGANFSRWSAGKEAKARSLLLVRNLFVDEKPSSLMLYAHPALFESTNELDWPSHLYYLRDRLGSLTSIDALRSTVATPFFDSDSAESTASHTVQVTFASGPADIQITYLRSGDEWLVTQFSILADALSS</sequence>